<dbReference type="Pfam" id="PF01979">
    <property type="entry name" value="Amidohydro_1"/>
    <property type="match status" value="1"/>
</dbReference>
<feature type="chain" id="PRO_5022806361" evidence="1">
    <location>
        <begin position="22"/>
        <end position="406"/>
    </location>
</feature>
<keyword evidence="3" id="KW-0378">Hydrolase</keyword>
<organism evidence="3 4">
    <name type="scientific">Allosphingosinicella ginsenosidimutans</name>
    <dbReference type="NCBI Taxonomy" id="1176539"/>
    <lineage>
        <taxon>Bacteria</taxon>
        <taxon>Pseudomonadati</taxon>
        <taxon>Pseudomonadota</taxon>
        <taxon>Alphaproteobacteria</taxon>
        <taxon>Sphingomonadales</taxon>
        <taxon>Sphingomonadaceae</taxon>
        <taxon>Allosphingosinicella</taxon>
    </lineage>
</organism>
<evidence type="ECO:0000259" key="2">
    <source>
        <dbReference type="Pfam" id="PF01979"/>
    </source>
</evidence>
<dbReference type="SUPFAM" id="SSF51338">
    <property type="entry name" value="Composite domain of metallo-dependent hydrolases"/>
    <property type="match status" value="1"/>
</dbReference>
<dbReference type="RefSeq" id="WP_147042104.1">
    <property type="nucleotide sequence ID" value="NZ_BAABIR010000002.1"/>
</dbReference>
<dbReference type="PANTHER" id="PTHR43135:SF3">
    <property type="entry name" value="ALPHA-D-RIBOSE 1-METHYLPHOSPHONATE 5-TRIPHOSPHATE DIPHOSPHATASE"/>
    <property type="match status" value="1"/>
</dbReference>
<comment type="caution">
    <text evidence="3">The sequence shown here is derived from an EMBL/GenBank/DDBJ whole genome shotgun (WGS) entry which is preliminary data.</text>
</comment>
<feature type="signal peptide" evidence="1">
    <location>
        <begin position="1"/>
        <end position="21"/>
    </location>
</feature>
<dbReference type="InterPro" id="IPR032466">
    <property type="entry name" value="Metal_Hydrolase"/>
</dbReference>
<evidence type="ECO:0000256" key="1">
    <source>
        <dbReference type="SAM" id="SignalP"/>
    </source>
</evidence>
<feature type="domain" description="Amidohydrolase-related" evidence="2">
    <location>
        <begin position="76"/>
        <end position="398"/>
    </location>
</feature>
<dbReference type="PANTHER" id="PTHR43135">
    <property type="entry name" value="ALPHA-D-RIBOSE 1-METHYLPHOSPHONATE 5-TRIPHOSPHATE DIPHOSPHATASE"/>
    <property type="match status" value="1"/>
</dbReference>
<dbReference type="Gene3D" id="3.20.20.140">
    <property type="entry name" value="Metal-dependent hydrolases"/>
    <property type="match status" value="1"/>
</dbReference>
<keyword evidence="4" id="KW-1185">Reference proteome</keyword>
<gene>
    <name evidence="3" type="ORF">FRZ32_02975</name>
</gene>
<dbReference type="Gene3D" id="2.30.40.10">
    <property type="entry name" value="Urease, subunit C, domain 1"/>
    <property type="match status" value="1"/>
</dbReference>
<evidence type="ECO:0000313" key="4">
    <source>
        <dbReference type="Proteomes" id="UP000321249"/>
    </source>
</evidence>
<evidence type="ECO:0000313" key="3">
    <source>
        <dbReference type="EMBL" id="TXC62716.1"/>
    </source>
</evidence>
<dbReference type="EMBL" id="VOQQ01000001">
    <property type="protein sequence ID" value="TXC62716.1"/>
    <property type="molecule type" value="Genomic_DNA"/>
</dbReference>
<name>A0A5C6TR71_9SPHN</name>
<keyword evidence="1" id="KW-0732">Signal</keyword>
<proteinExistence type="predicted"/>
<dbReference type="OrthoDB" id="9782972at2"/>
<accession>A0A5C6TR71</accession>
<sequence length="406" mass="42573">MTWVRLLLALAALVAAMPAAARDVAVVGARLYAAPDAAAIDDSIVLIHDGRIAAVGRHGGVAVPDDADRIDARGKVLTAGFWNSHVHLTTDLLIAPDRASDAALGDALAAMFTRWGFTTIFDLASTMAGANEIRSRITDGRVAGPQILTAGEPFYPTGGTPVYARPIYAQHRLPSAEIRSTDEAVARVDRQVGEGADGIKLFTGAIVGGETGVLVMPAAQVRAIAAEAHRHGRPVFAHPTNGAGVQVAVENGVDILAHSAPLMGAWPADFAHDLAQRHVALIPTLSLFEHYPAEATPVAIAVQQVRALAEAGGDILFGTDAGFMDVYDTSAEYRLLAGAIDWRAILAALTTTPARRFGQSGSRGRIAPGMVADLVLLDGDPARDTTAFAHVWMTLKDGRAIFRAGD</sequence>
<dbReference type="GO" id="GO:0016810">
    <property type="term" value="F:hydrolase activity, acting on carbon-nitrogen (but not peptide) bonds"/>
    <property type="evidence" value="ECO:0007669"/>
    <property type="project" value="InterPro"/>
</dbReference>
<reference evidence="3 4" key="1">
    <citation type="journal article" date="2015" name="J. Microbiol.">
        <title>Sphingosinicella ginsenosidimutans sp. nov., with ginsenoside converting activity.</title>
        <authorList>
            <person name="Kim J.K."/>
            <person name="Kang M.S."/>
            <person name="Park S.C."/>
            <person name="Kim K.M."/>
            <person name="Choi K."/>
            <person name="Yoon M.H."/>
            <person name="Im W.T."/>
        </authorList>
    </citation>
    <scope>NUCLEOTIDE SEQUENCE [LARGE SCALE GENOMIC DNA]</scope>
    <source>
        <strain evidence="3 4">BS-11</strain>
    </source>
</reference>
<dbReference type="Proteomes" id="UP000321249">
    <property type="component" value="Unassembled WGS sequence"/>
</dbReference>
<dbReference type="AlphaFoldDB" id="A0A5C6TR71"/>
<dbReference type="InterPro" id="IPR006680">
    <property type="entry name" value="Amidohydro-rel"/>
</dbReference>
<protein>
    <submittedName>
        <fullName evidence="3">Amidohydrolase family protein</fullName>
    </submittedName>
</protein>
<dbReference type="SUPFAM" id="SSF51556">
    <property type="entry name" value="Metallo-dependent hydrolases"/>
    <property type="match status" value="1"/>
</dbReference>
<dbReference type="InterPro" id="IPR011059">
    <property type="entry name" value="Metal-dep_hydrolase_composite"/>
</dbReference>
<dbReference type="InterPro" id="IPR051781">
    <property type="entry name" value="Metallo-dep_Hydrolase"/>
</dbReference>